<sequence length="308" mass="35571">MYQSTPTLNSIKTSTYGPRPITIANSTSEKSIEVSEVEFHANLSQYKRLKSPKNGLLIIFNLKDGINYRSLSTGKEHLLGSFQSIMVTKNQDIDLMFQKESNCHFCLITVAKLENLGNFKADFLHANFQSPSSDHCWYTGIPNIKLSDFIYDLMNLNSSFSENEHLLLGYTNIIIGSKLAEFNHYINDPKKQVDLRNDEIDRIHQCIQFIKENYAQQLDVDMLCSKSSLSPQKLQTGFREFYGNTVNSYIKNFRLQKAEELMRTTELNVSQIVYSIGLTSRSYFSKIFKEKYELSPNDYIKKFKYQVA</sequence>
<keyword evidence="5" id="KW-1185">Reference proteome</keyword>
<keyword evidence="2" id="KW-0804">Transcription</keyword>
<evidence type="ECO:0000259" key="3">
    <source>
        <dbReference type="PROSITE" id="PS01124"/>
    </source>
</evidence>
<dbReference type="GO" id="GO:0003700">
    <property type="term" value="F:DNA-binding transcription factor activity"/>
    <property type="evidence" value="ECO:0007669"/>
    <property type="project" value="InterPro"/>
</dbReference>
<dbReference type="AlphaFoldDB" id="A0A1A7QPP2"/>
<dbReference type="PANTHER" id="PTHR47893">
    <property type="entry name" value="REGULATORY PROTEIN PCHR"/>
    <property type="match status" value="1"/>
</dbReference>
<dbReference type="InterPro" id="IPR053142">
    <property type="entry name" value="PchR_regulatory_protein"/>
</dbReference>
<dbReference type="InterPro" id="IPR018060">
    <property type="entry name" value="HTH_AraC"/>
</dbReference>
<dbReference type="SMART" id="SM00342">
    <property type="entry name" value="HTH_ARAC"/>
    <property type="match status" value="1"/>
</dbReference>
<evidence type="ECO:0000313" key="4">
    <source>
        <dbReference type="EMBL" id="RAJ27501.1"/>
    </source>
</evidence>
<evidence type="ECO:0000256" key="1">
    <source>
        <dbReference type="ARBA" id="ARBA00023015"/>
    </source>
</evidence>
<dbReference type="PROSITE" id="PS01124">
    <property type="entry name" value="HTH_ARAC_FAMILY_2"/>
    <property type="match status" value="1"/>
</dbReference>
<dbReference type="PANTHER" id="PTHR47893:SF1">
    <property type="entry name" value="REGULATORY PROTEIN PCHR"/>
    <property type="match status" value="1"/>
</dbReference>
<dbReference type="Pfam" id="PF12833">
    <property type="entry name" value="HTH_18"/>
    <property type="match status" value="1"/>
</dbReference>
<gene>
    <name evidence="4" type="ORF">LX77_00073</name>
</gene>
<evidence type="ECO:0000313" key="5">
    <source>
        <dbReference type="Proteomes" id="UP000248987"/>
    </source>
</evidence>
<protein>
    <submittedName>
        <fullName evidence="4">AraC-like DNA-binding protein</fullName>
    </submittedName>
</protein>
<dbReference type="Gene3D" id="1.10.10.60">
    <property type="entry name" value="Homeodomain-like"/>
    <property type="match status" value="2"/>
</dbReference>
<name>A0A1A7QPP2_9FLAO</name>
<feature type="domain" description="HTH araC/xylS-type" evidence="3">
    <location>
        <begin position="204"/>
        <end position="302"/>
    </location>
</feature>
<dbReference type="RefSeq" id="WP_066438641.1">
    <property type="nucleotide sequence ID" value="NZ_LZRN01000067.1"/>
</dbReference>
<dbReference type="GO" id="GO:0043565">
    <property type="term" value="F:sequence-specific DNA binding"/>
    <property type="evidence" value="ECO:0007669"/>
    <property type="project" value="InterPro"/>
</dbReference>
<dbReference type="InterPro" id="IPR009057">
    <property type="entry name" value="Homeodomain-like_sf"/>
</dbReference>
<dbReference type="OrthoDB" id="799767at2"/>
<proteinExistence type="predicted"/>
<dbReference type="EMBL" id="QLLQ01000001">
    <property type="protein sequence ID" value="RAJ27501.1"/>
    <property type="molecule type" value="Genomic_DNA"/>
</dbReference>
<dbReference type="SUPFAM" id="SSF46689">
    <property type="entry name" value="Homeodomain-like"/>
    <property type="match status" value="2"/>
</dbReference>
<reference evidence="4 5" key="1">
    <citation type="submission" date="2018-06" db="EMBL/GenBank/DDBJ databases">
        <title>Genomic Encyclopedia of Archaeal and Bacterial Type Strains, Phase II (KMG-II): from individual species to whole genera.</title>
        <authorList>
            <person name="Goeker M."/>
        </authorList>
    </citation>
    <scope>NUCLEOTIDE SEQUENCE [LARGE SCALE GENOMIC DNA]</scope>
    <source>
        <strain evidence="4 5">DSM 12408</strain>
    </source>
</reference>
<keyword evidence="1" id="KW-0805">Transcription regulation</keyword>
<dbReference type="STRING" id="49280.A9996_18120"/>
<accession>A0A1A7QPP2</accession>
<dbReference type="Proteomes" id="UP000248987">
    <property type="component" value="Unassembled WGS sequence"/>
</dbReference>
<comment type="caution">
    <text evidence="4">The sequence shown here is derived from an EMBL/GenBank/DDBJ whole genome shotgun (WGS) entry which is preliminary data.</text>
</comment>
<organism evidence="4 5">
    <name type="scientific">Gelidibacter algens</name>
    <dbReference type="NCBI Taxonomy" id="49280"/>
    <lineage>
        <taxon>Bacteria</taxon>
        <taxon>Pseudomonadati</taxon>
        <taxon>Bacteroidota</taxon>
        <taxon>Flavobacteriia</taxon>
        <taxon>Flavobacteriales</taxon>
        <taxon>Flavobacteriaceae</taxon>
        <taxon>Gelidibacter</taxon>
    </lineage>
</organism>
<keyword evidence="4" id="KW-0238">DNA-binding</keyword>
<evidence type="ECO:0000256" key="2">
    <source>
        <dbReference type="ARBA" id="ARBA00023163"/>
    </source>
</evidence>